<gene>
    <name evidence="3" type="ORF">A9C11_24585</name>
</gene>
<protein>
    <submittedName>
        <fullName evidence="3">ABC transporter substrate-binding protein</fullName>
    </submittedName>
</protein>
<evidence type="ECO:0000313" key="3">
    <source>
        <dbReference type="EMBL" id="ANI16957.1"/>
    </source>
</evidence>
<dbReference type="AlphaFoldDB" id="A0A1A9KH93"/>
<keyword evidence="2" id="KW-0732">Signal</keyword>
<dbReference type="Proteomes" id="UP000077748">
    <property type="component" value="Chromosome"/>
</dbReference>
<dbReference type="PANTHER" id="PTHR35936:SF25">
    <property type="entry name" value="ABC TRANSPORTER SUBSTRATE-BINDING PROTEIN"/>
    <property type="match status" value="1"/>
</dbReference>
<reference evidence="3 4" key="1">
    <citation type="submission" date="2016-05" db="EMBL/GenBank/DDBJ databases">
        <title>Genome Sequence of Pseudomonas citronellolis Strain SJTE-3, an Estrogens and Persistent Organic Pollutants degradation strain.</title>
        <authorList>
            <person name="Liang R."/>
        </authorList>
    </citation>
    <scope>NUCLEOTIDE SEQUENCE [LARGE SCALE GENOMIC DNA]</scope>
    <source>
        <strain evidence="3 4">SJTE-3</strain>
    </source>
</reference>
<accession>A0A1A9KH93</accession>
<sequence>MLRATLTALCCAAALGATAEPLRLGGDDWCPYLCPQTPEKPGYLLEGLGQALPEPPQFENLPWSRALQMAREGLIDGVIGAYAEESQGLLIGREPIAWADMHFYTRADSDWRYRDPASLDGLAVGLAQGYSYGEQLDAWRDRNLDDHERVQVLSGERVLERNLQKLLLGRVDVVVEDRRIVDRYLQRQGLAGQVRSAGELPSPRPMYVALSPHLKNADARLAQLDEGLRRLREGDAWAPLMREYLVSVD</sequence>
<evidence type="ECO:0000313" key="4">
    <source>
        <dbReference type="Proteomes" id="UP000077748"/>
    </source>
</evidence>
<feature type="chain" id="PRO_5008391754" evidence="2">
    <location>
        <begin position="20"/>
        <end position="249"/>
    </location>
</feature>
<evidence type="ECO:0000256" key="2">
    <source>
        <dbReference type="SAM" id="SignalP"/>
    </source>
</evidence>
<organism evidence="3 4">
    <name type="scientific">Pseudomonas citronellolis</name>
    <dbReference type="NCBI Taxonomy" id="53408"/>
    <lineage>
        <taxon>Bacteria</taxon>
        <taxon>Pseudomonadati</taxon>
        <taxon>Pseudomonadota</taxon>
        <taxon>Gammaproteobacteria</taxon>
        <taxon>Pseudomonadales</taxon>
        <taxon>Pseudomonadaceae</taxon>
        <taxon>Pseudomonas</taxon>
    </lineage>
</organism>
<dbReference type="SUPFAM" id="SSF53850">
    <property type="entry name" value="Periplasmic binding protein-like II"/>
    <property type="match status" value="1"/>
</dbReference>
<evidence type="ECO:0000256" key="1">
    <source>
        <dbReference type="ARBA" id="ARBA00010333"/>
    </source>
</evidence>
<dbReference type="Gene3D" id="3.40.190.10">
    <property type="entry name" value="Periplasmic binding protein-like II"/>
    <property type="match status" value="2"/>
</dbReference>
<dbReference type="RefSeq" id="WP_009616466.1">
    <property type="nucleotide sequence ID" value="NZ_CP015878.1"/>
</dbReference>
<name>A0A1A9KH93_9PSED</name>
<comment type="similarity">
    <text evidence="1">Belongs to the bacterial solute-binding protein 3 family.</text>
</comment>
<proteinExistence type="inferred from homology"/>
<feature type="signal peptide" evidence="2">
    <location>
        <begin position="1"/>
        <end position="19"/>
    </location>
</feature>
<dbReference type="EMBL" id="CP015878">
    <property type="protein sequence ID" value="ANI16957.1"/>
    <property type="molecule type" value="Genomic_DNA"/>
</dbReference>
<dbReference type="PANTHER" id="PTHR35936">
    <property type="entry name" value="MEMBRANE-BOUND LYTIC MUREIN TRANSGLYCOSYLASE F"/>
    <property type="match status" value="1"/>
</dbReference>